<reference evidence="4" key="2">
    <citation type="submission" date="2010-05" db="EMBL/GenBank/DDBJ databases">
        <authorList>
            <person name="Almeida L.G."/>
            <person name="Nicolas M.F."/>
            <person name="Souza R.C."/>
            <person name="Vasconcelos A.T.R."/>
        </authorList>
    </citation>
    <scope>NUCLEOTIDE SEQUENCE</scope>
</reference>
<dbReference type="Pfam" id="PF18201">
    <property type="entry name" value="PIH1_CS"/>
    <property type="match status" value="1"/>
</dbReference>
<protein>
    <recommendedName>
        <fullName evidence="3">PIH1D1/2/3 CS-like domain-containing protein</fullName>
    </recommendedName>
</protein>
<dbReference type="GO" id="GO:0005737">
    <property type="term" value="C:cytoplasm"/>
    <property type="evidence" value="ECO:0007669"/>
    <property type="project" value="TreeGrafter"/>
</dbReference>
<evidence type="ECO:0000259" key="3">
    <source>
        <dbReference type="Pfam" id="PF18201"/>
    </source>
</evidence>
<gene>
    <name evidence="4" type="ORF">AND_007621</name>
</gene>
<feature type="region of interest" description="Disordered" evidence="2">
    <location>
        <begin position="1"/>
        <end position="50"/>
    </location>
</feature>
<accession>W5JBJ2</accession>
<proteinExistence type="inferred from homology"/>
<dbReference type="PANTHER" id="PTHR21083:SF0">
    <property type="entry name" value="DYNEIN AXONEMAL ASSEMBLY FACTOR 6"/>
    <property type="match status" value="1"/>
</dbReference>
<reference evidence="4 6" key="1">
    <citation type="journal article" date="2010" name="BMC Genomics">
        <title>Combination of measures distinguishes pre-miRNAs from other stem-loops in the genome of the newly sequenced Anopheles darlingi.</title>
        <authorList>
            <person name="Mendes N.D."/>
            <person name="Freitas A.T."/>
            <person name="Vasconcelos A.T."/>
            <person name="Sagot M.F."/>
        </authorList>
    </citation>
    <scope>NUCLEOTIDE SEQUENCE</scope>
</reference>
<feature type="domain" description="PIH1D1/2/3 CS-like" evidence="3">
    <location>
        <begin position="88"/>
        <end position="186"/>
    </location>
</feature>
<dbReference type="GO" id="GO:0045505">
    <property type="term" value="F:dynein intermediate chain binding"/>
    <property type="evidence" value="ECO:0007669"/>
    <property type="project" value="TreeGrafter"/>
</dbReference>
<evidence type="ECO:0000313" key="4">
    <source>
        <dbReference type="EMBL" id="ETN60768.1"/>
    </source>
</evidence>
<dbReference type="EnsemblMetazoa" id="ADAC007621-RA">
    <property type="protein sequence ID" value="ADAC007621-PA"/>
    <property type="gene ID" value="ADAC007621"/>
</dbReference>
<evidence type="ECO:0000313" key="5">
    <source>
        <dbReference type="EnsemblMetazoa" id="ADAC007621-PA"/>
    </source>
</evidence>
<dbReference type="STRING" id="43151.W5JBJ2"/>
<dbReference type="OMA" id="ESMVVHK"/>
<organism evidence="4">
    <name type="scientific">Anopheles darlingi</name>
    <name type="common">Mosquito</name>
    <dbReference type="NCBI Taxonomy" id="43151"/>
    <lineage>
        <taxon>Eukaryota</taxon>
        <taxon>Metazoa</taxon>
        <taxon>Ecdysozoa</taxon>
        <taxon>Arthropoda</taxon>
        <taxon>Hexapoda</taxon>
        <taxon>Insecta</taxon>
        <taxon>Pterygota</taxon>
        <taxon>Neoptera</taxon>
        <taxon>Endopterygota</taxon>
        <taxon>Diptera</taxon>
        <taxon>Nematocera</taxon>
        <taxon>Culicoidea</taxon>
        <taxon>Culicidae</taxon>
        <taxon>Anophelinae</taxon>
        <taxon>Anopheles</taxon>
    </lineage>
</organism>
<comment type="similarity">
    <text evidence="1">Belongs to the PIH1 family.</text>
</comment>
<dbReference type="VEuPathDB" id="VectorBase:ADAR2_008969"/>
<dbReference type="InterPro" id="IPR026697">
    <property type="entry name" value="DNAAF6"/>
</dbReference>
<dbReference type="VEuPathDB" id="VectorBase:ADAC007621"/>
<reference evidence="4" key="3">
    <citation type="journal article" date="2013" name="Nucleic Acids Res.">
        <title>The genome of Anopheles darlingi, the main neotropical malaria vector.</title>
        <authorList>
            <person name="Marinotti O."/>
            <person name="Cerqueira G.C."/>
            <person name="de Almeida L.G."/>
            <person name="Ferro M.I."/>
            <person name="Loreto E.L."/>
            <person name="Zaha A."/>
            <person name="Teixeira S.M."/>
            <person name="Wespiser A.R."/>
            <person name="Almeida E Silva A."/>
            <person name="Schlindwein A.D."/>
            <person name="Pacheco A.C."/>
            <person name="Silva A.L."/>
            <person name="Graveley B.R."/>
            <person name="Walenz B.P."/>
            <person name="Lima Bde A."/>
            <person name="Ribeiro C.A."/>
            <person name="Nunes-Silva C.G."/>
            <person name="de Carvalho C.R."/>
            <person name="Soares C.M."/>
            <person name="de Menezes C.B."/>
            <person name="Matiolli C."/>
            <person name="Caffrey D."/>
            <person name="Araujo D.A."/>
            <person name="de Oliveira D.M."/>
            <person name="Golenbock D."/>
            <person name="Grisard E.C."/>
            <person name="Fantinatti-Garboggini F."/>
            <person name="de Carvalho F.M."/>
            <person name="Barcellos F.G."/>
            <person name="Prosdocimi F."/>
            <person name="May G."/>
            <person name="Azevedo Junior G.M."/>
            <person name="Guimaraes G.M."/>
            <person name="Goldman G.H."/>
            <person name="Padilha I.Q."/>
            <person name="Batista Jda S."/>
            <person name="Ferro J.A."/>
            <person name="Ribeiro J.M."/>
            <person name="Fietto J.L."/>
            <person name="Dabbas K.M."/>
            <person name="Cerdeira L."/>
            <person name="Agnez-Lima L.F."/>
            <person name="Brocchi M."/>
            <person name="de Carvalho M.O."/>
            <person name="Teixeira Mde M."/>
            <person name="Diniz Maia Mde M."/>
            <person name="Goldman M.H."/>
            <person name="Cruz Schneider M.P."/>
            <person name="Felipe M.S."/>
            <person name="Hungria M."/>
            <person name="Nicolas M.F."/>
            <person name="Pereira M."/>
            <person name="Montes M.A."/>
            <person name="Cantao M.E."/>
            <person name="Vincentz M."/>
            <person name="Rafael M.S."/>
            <person name="Silverman N."/>
            <person name="Stoco P.H."/>
            <person name="Souza R.C."/>
            <person name="Vicentini R."/>
            <person name="Gazzinelli R.T."/>
            <person name="Neves Rde O."/>
            <person name="Silva R."/>
            <person name="Astolfi-Filho S."/>
            <person name="Maciel T.E."/>
            <person name="Urmenyi T.P."/>
            <person name="Tadei W.P."/>
            <person name="Camargo E.P."/>
            <person name="de Vasconcelos A.T."/>
        </authorList>
    </citation>
    <scope>NUCLEOTIDE SEQUENCE</scope>
</reference>
<name>W5JBJ2_ANODA</name>
<evidence type="ECO:0000256" key="1">
    <source>
        <dbReference type="ARBA" id="ARBA00008511"/>
    </source>
</evidence>
<dbReference type="FunCoup" id="W5JBJ2">
    <property type="interactions" value="1"/>
</dbReference>
<evidence type="ECO:0000256" key="2">
    <source>
        <dbReference type="SAM" id="MobiDB-lite"/>
    </source>
</evidence>
<reference evidence="5" key="4">
    <citation type="submission" date="2015-06" db="UniProtKB">
        <authorList>
            <consortium name="EnsemblMetazoa"/>
        </authorList>
    </citation>
    <scope>IDENTIFICATION</scope>
</reference>
<keyword evidence="6" id="KW-1185">Reference proteome</keyword>
<sequence>MLQKLLKTSNDDSSDEETQQDGPGDIGEPVAKPSKKKITTVDPTEHITPCTYAPLQPSAVPDEKPQTLEEWELQQQCEAEALFETRKRPEYRISYRQTVATEDIYLQMNCKSPSTASCENMIIDVYLTGEEDTIGIHHIELAVKQQGIVVATPKYRLDLVLPHRIDPDKGNAAWLSDVKTLRLTLRMMRELDFVNF</sequence>
<dbReference type="GO" id="GO:0051087">
    <property type="term" value="F:protein-folding chaperone binding"/>
    <property type="evidence" value="ECO:0007669"/>
    <property type="project" value="InterPro"/>
</dbReference>
<dbReference type="EMBL" id="ADMH02001866">
    <property type="protein sequence ID" value="ETN60768.1"/>
    <property type="molecule type" value="Genomic_DNA"/>
</dbReference>
<dbReference type="Proteomes" id="UP000000673">
    <property type="component" value="Unassembled WGS sequence"/>
</dbReference>
<dbReference type="eggNOG" id="ENOG502RZWX">
    <property type="taxonomic scope" value="Eukaryota"/>
</dbReference>
<evidence type="ECO:0000313" key="6">
    <source>
        <dbReference type="Proteomes" id="UP000000673"/>
    </source>
</evidence>
<dbReference type="HOGENOM" id="CLU_106090_0_0_1"/>
<dbReference type="GO" id="GO:0070286">
    <property type="term" value="P:axonemal dynein complex assembly"/>
    <property type="evidence" value="ECO:0007669"/>
    <property type="project" value="InterPro"/>
</dbReference>
<dbReference type="PANTHER" id="PTHR21083">
    <property type="entry name" value="TWISTER"/>
    <property type="match status" value="1"/>
</dbReference>
<dbReference type="AlphaFoldDB" id="W5JBJ2"/>
<dbReference type="InterPro" id="IPR041442">
    <property type="entry name" value="PIH1D1/2/3_CS-like"/>
</dbReference>